<dbReference type="PANTHER" id="PTHR48043">
    <property type="entry name" value="EG:EG0003.4 PROTEIN-RELATED"/>
    <property type="match status" value="1"/>
</dbReference>
<comment type="similarity">
    <text evidence="1">Belongs to the UDP-glycosyltransferase family.</text>
</comment>
<evidence type="ECO:0000256" key="1">
    <source>
        <dbReference type="ARBA" id="ARBA00009995"/>
    </source>
</evidence>
<sequence length="450" mass="51930">MSEGLFVWTFGTKSHLGFFSAIIKALVRQGHEITLVTPYEAKFEEKNVRQIVIQDENLQKIYGNLFNKTKWNILSDYLTYSSKLCVNNLQTFLEREASRNSKSEYDFIILSVYLTDCYLGYVYESKIPFMYATPNVLYPPYSYRMGEPSFPAVYPNKLSTLSYPMTFLQRLRNTLAIFFFSQIGNFQTNRCESLARELGLWKEESPSASEIEKMASMAFINSVKALERPIKASLPNVIYVGGIHIEEPKPLPQDLKKWCDESDESGFILFSLGTAVEPQDMTNEQLEAILSVFQSLKQRIIWKWDFKRIENLPQNVKLISWLPQQDVLAHPKIRLFITHGGLSSLREASYFGVPVLGMPVFGDQMANIAEVIAENWGNELKWAELTEQTFRSAILDTMENVTIKQEVQKRSLLMRDWPFTPSKEVVYWVEYVVRHKGASNLKSPLVTMSW</sequence>
<comment type="caution">
    <text evidence="4">The sequence shown here is derived from an EMBL/GenBank/DDBJ whole genome shotgun (WGS) entry which is preliminary data.</text>
</comment>
<dbReference type="EMBL" id="SEYY01003495">
    <property type="protein sequence ID" value="KAB7504249.1"/>
    <property type="molecule type" value="Genomic_DNA"/>
</dbReference>
<dbReference type="Proteomes" id="UP000326759">
    <property type="component" value="Unassembled WGS sequence"/>
</dbReference>
<keyword evidence="3 4" id="KW-0808">Transferase</keyword>
<dbReference type="GO" id="GO:0008194">
    <property type="term" value="F:UDP-glycosyltransferase activity"/>
    <property type="evidence" value="ECO:0007669"/>
    <property type="project" value="InterPro"/>
</dbReference>
<keyword evidence="2" id="KW-0328">Glycosyltransferase</keyword>
<proteinExistence type="inferred from homology"/>
<accession>A0A5N5TDK8</accession>
<evidence type="ECO:0000256" key="2">
    <source>
        <dbReference type="ARBA" id="ARBA00022676"/>
    </source>
</evidence>
<dbReference type="InterPro" id="IPR050271">
    <property type="entry name" value="UDP-glycosyltransferase"/>
</dbReference>
<gene>
    <name evidence="4" type="ORF">Anas_08218</name>
</gene>
<evidence type="ECO:0000256" key="3">
    <source>
        <dbReference type="ARBA" id="ARBA00022679"/>
    </source>
</evidence>
<dbReference type="Pfam" id="PF00201">
    <property type="entry name" value="UDPGT"/>
    <property type="match status" value="1"/>
</dbReference>
<reference evidence="4 5" key="1">
    <citation type="journal article" date="2019" name="PLoS Biol.">
        <title>Sex chromosomes control vertical transmission of feminizing Wolbachia symbionts in an isopod.</title>
        <authorList>
            <person name="Becking T."/>
            <person name="Chebbi M.A."/>
            <person name="Giraud I."/>
            <person name="Moumen B."/>
            <person name="Laverre T."/>
            <person name="Caubet Y."/>
            <person name="Peccoud J."/>
            <person name="Gilbert C."/>
            <person name="Cordaux R."/>
        </authorList>
    </citation>
    <scope>NUCLEOTIDE SEQUENCE [LARGE SCALE GENOMIC DNA]</scope>
    <source>
        <strain evidence="4">ANa2</strain>
        <tissue evidence="4">Whole body excluding digestive tract and cuticle</tissue>
    </source>
</reference>
<evidence type="ECO:0000313" key="5">
    <source>
        <dbReference type="Proteomes" id="UP000326759"/>
    </source>
</evidence>
<dbReference type="AlphaFoldDB" id="A0A5N5TDK8"/>
<keyword evidence="5" id="KW-1185">Reference proteome</keyword>
<dbReference type="InterPro" id="IPR002213">
    <property type="entry name" value="UDP_glucos_trans"/>
</dbReference>
<evidence type="ECO:0000313" key="4">
    <source>
        <dbReference type="EMBL" id="KAB7504249.1"/>
    </source>
</evidence>
<dbReference type="PANTHER" id="PTHR48043:SF145">
    <property type="entry name" value="FI06409P-RELATED"/>
    <property type="match status" value="1"/>
</dbReference>
<dbReference type="Gene3D" id="3.40.50.2000">
    <property type="entry name" value="Glycogen Phosphorylase B"/>
    <property type="match status" value="1"/>
</dbReference>
<dbReference type="OrthoDB" id="5835829at2759"/>
<organism evidence="4 5">
    <name type="scientific">Armadillidium nasatum</name>
    <dbReference type="NCBI Taxonomy" id="96803"/>
    <lineage>
        <taxon>Eukaryota</taxon>
        <taxon>Metazoa</taxon>
        <taxon>Ecdysozoa</taxon>
        <taxon>Arthropoda</taxon>
        <taxon>Crustacea</taxon>
        <taxon>Multicrustacea</taxon>
        <taxon>Malacostraca</taxon>
        <taxon>Eumalacostraca</taxon>
        <taxon>Peracarida</taxon>
        <taxon>Isopoda</taxon>
        <taxon>Oniscidea</taxon>
        <taxon>Crinocheta</taxon>
        <taxon>Armadillidiidae</taxon>
        <taxon>Armadillidium</taxon>
    </lineage>
</organism>
<dbReference type="CDD" id="cd03784">
    <property type="entry name" value="GT1_Gtf-like"/>
    <property type="match status" value="1"/>
</dbReference>
<dbReference type="SUPFAM" id="SSF53756">
    <property type="entry name" value="UDP-Glycosyltransferase/glycogen phosphorylase"/>
    <property type="match status" value="1"/>
</dbReference>
<dbReference type="FunFam" id="3.40.50.2000:FF:000050">
    <property type="entry name" value="UDP-glucuronosyltransferase"/>
    <property type="match status" value="1"/>
</dbReference>
<protein>
    <submittedName>
        <fullName evidence="4">UDP-glucuronosyltransferase</fullName>
    </submittedName>
</protein>
<name>A0A5N5TDK8_9CRUS</name>